<keyword evidence="2" id="KW-1185">Reference proteome</keyword>
<accession>A0A7W9BDY8</accession>
<dbReference type="Proteomes" id="UP000546200">
    <property type="component" value="Unassembled WGS sequence"/>
</dbReference>
<dbReference type="AlphaFoldDB" id="A0A7W9BDY8"/>
<comment type="caution">
    <text evidence="1">The sequence shown here is derived from an EMBL/GenBank/DDBJ whole genome shotgun (WGS) entry which is preliminary data.</text>
</comment>
<evidence type="ECO:0000313" key="1">
    <source>
        <dbReference type="EMBL" id="MBB5715428.1"/>
    </source>
</evidence>
<evidence type="ECO:0000313" key="2">
    <source>
        <dbReference type="Proteomes" id="UP000546200"/>
    </source>
</evidence>
<dbReference type="EMBL" id="JACIJK010000006">
    <property type="protein sequence ID" value="MBB5715428.1"/>
    <property type="molecule type" value="Genomic_DNA"/>
</dbReference>
<sequence>MVERPQEFACLCGFGAPASQMCCGAPMYPVGQRPWDSPAALATAASPATPEADAIGDLFRWAA</sequence>
<proteinExistence type="predicted"/>
<organism evidence="1 2">
    <name type="scientific">Sphingomonas aerophila</name>
    <dbReference type="NCBI Taxonomy" id="1344948"/>
    <lineage>
        <taxon>Bacteria</taxon>
        <taxon>Pseudomonadati</taxon>
        <taxon>Pseudomonadota</taxon>
        <taxon>Alphaproteobacteria</taxon>
        <taxon>Sphingomonadales</taxon>
        <taxon>Sphingomonadaceae</taxon>
        <taxon>Sphingomonas</taxon>
    </lineage>
</organism>
<gene>
    <name evidence="1" type="ORF">FHS94_002274</name>
</gene>
<protein>
    <submittedName>
        <fullName evidence="1">Uncharacterized protein</fullName>
    </submittedName>
</protein>
<name>A0A7W9BDY8_9SPHN</name>
<reference evidence="1 2" key="1">
    <citation type="submission" date="2020-08" db="EMBL/GenBank/DDBJ databases">
        <title>Genomic Encyclopedia of Type Strains, Phase IV (KMG-IV): sequencing the most valuable type-strain genomes for metagenomic binning, comparative biology and taxonomic classification.</title>
        <authorList>
            <person name="Goeker M."/>
        </authorList>
    </citation>
    <scope>NUCLEOTIDE SEQUENCE [LARGE SCALE GENOMIC DNA]</scope>
    <source>
        <strain evidence="1 2">DSM 100044</strain>
    </source>
</reference>